<gene>
    <name evidence="3" type="ORF">GGD41_000575</name>
</gene>
<feature type="compositionally biased region" description="Basic and acidic residues" evidence="1">
    <location>
        <begin position="149"/>
        <end position="163"/>
    </location>
</feature>
<keyword evidence="2" id="KW-0732">Signal</keyword>
<evidence type="ECO:0000256" key="1">
    <source>
        <dbReference type="SAM" id="MobiDB-lite"/>
    </source>
</evidence>
<feature type="chain" id="PRO_5030530352" evidence="2">
    <location>
        <begin position="47"/>
        <end position="393"/>
    </location>
</feature>
<evidence type="ECO:0000313" key="3">
    <source>
        <dbReference type="EMBL" id="NYH13347.1"/>
    </source>
</evidence>
<feature type="region of interest" description="Disordered" evidence="1">
    <location>
        <begin position="1"/>
        <end position="20"/>
    </location>
</feature>
<dbReference type="Proteomes" id="UP000572540">
    <property type="component" value="Unassembled WGS sequence"/>
</dbReference>
<feature type="signal peptide" evidence="2">
    <location>
        <begin position="1"/>
        <end position="46"/>
    </location>
</feature>
<organism evidence="3 4">
    <name type="scientific">Paraburkholderia bryophila</name>
    <dbReference type="NCBI Taxonomy" id="420952"/>
    <lineage>
        <taxon>Bacteria</taxon>
        <taxon>Pseudomonadati</taxon>
        <taxon>Pseudomonadota</taxon>
        <taxon>Betaproteobacteria</taxon>
        <taxon>Burkholderiales</taxon>
        <taxon>Burkholderiaceae</taxon>
        <taxon>Paraburkholderia</taxon>
    </lineage>
</organism>
<proteinExistence type="predicted"/>
<dbReference type="EMBL" id="JACCAU010000001">
    <property type="protein sequence ID" value="NYH13347.1"/>
    <property type="molecule type" value="Genomic_DNA"/>
</dbReference>
<protein>
    <submittedName>
        <fullName evidence="3">Uncharacterized protein</fullName>
    </submittedName>
</protein>
<feature type="region of interest" description="Disordered" evidence="1">
    <location>
        <begin position="141"/>
        <end position="163"/>
    </location>
</feature>
<comment type="caution">
    <text evidence="3">The sequence shown here is derived from an EMBL/GenBank/DDBJ whole genome shotgun (WGS) entry which is preliminary data.</text>
</comment>
<sequence>MTISTRMPYAHRSPLSTSHPARRPAALAALASAALLAACFSVCANAQQTVNPGDIIVERTVTPRDAFIPVPKDQDPVAVRATTFPANSFNPAIAQLVGDTDLTNAHGSSGVADGGVLGGTGMQAVTQILSGKSTGNNVALNAGGIGPARSRDRRHDHLVGDRRAGAAVERAERLARRFEMNPLNSRSPRLRSLHAALCLCLGGVTLLAGQVHAQAVPTVGANATIGNGAGAGVTGAFAVNETAGLDNAQANQITLTNGGSVGNANVGTQSASVAAKVTTARASIEANAFSNTSGAVLVNQSAGAGNLQRNSTQIGTAAVLGVETVSDGELSATAPKNGSLGQSIGVHSVREANISSDAFKNVSGIVQINQTAGAGNATANSFVLRPPAGTFFN</sequence>
<evidence type="ECO:0000313" key="4">
    <source>
        <dbReference type="Proteomes" id="UP000572540"/>
    </source>
</evidence>
<name>A0A7Y9W302_9BURK</name>
<reference evidence="3 4" key="1">
    <citation type="submission" date="2020-07" db="EMBL/GenBank/DDBJ databases">
        <title>Exploring microbial biodiversity for novel pathways involved in the catabolism of aromatic compounds derived from lignin.</title>
        <authorList>
            <person name="Elkins J."/>
        </authorList>
    </citation>
    <scope>NUCLEOTIDE SEQUENCE [LARGE SCALE GENOMIC DNA]</scope>
    <source>
        <strain evidence="3 4">H2C3B</strain>
    </source>
</reference>
<accession>A0A7Y9W302</accession>
<dbReference type="AlphaFoldDB" id="A0A7Y9W302"/>
<evidence type="ECO:0000256" key="2">
    <source>
        <dbReference type="SAM" id="SignalP"/>
    </source>
</evidence>